<organism evidence="7 8">
    <name type="scientific">Vibrio cholerae</name>
    <dbReference type="NCBI Taxonomy" id="666"/>
    <lineage>
        <taxon>Bacteria</taxon>
        <taxon>Pseudomonadati</taxon>
        <taxon>Pseudomonadota</taxon>
        <taxon>Gammaproteobacteria</taxon>
        <taxon>Vibrionales</taxon>
        <taxon>Vibrionaceae</taxon>
        <taxon>Vibrio</taxon>
    </lineage>
</organism>
<keyword evidence="4 7" id="KW-0808">Transferase</keyword>
<dbReference type="PANTHER" id="PTHR47816:SF5">
    <property type="entry name" value="RIBOSOMAL RNA LARGE SUBUNIT METHYLTRANSFERASE G"/>
    <property type="match status" value="1"/>
</dbReference>
<evidence type="ECO:0000256" key="4">
    <source>
        <dbReference type="ARBA" id="ARBA00022679"/>
    </source>
</evidence>
<evidence type="ECO:0000256" key="1">
    <source>
        <dbReference type="ARBA" id="ARBA00022490"/>
    </source>
</evidence>
<dbReference type="Pfam" id="PF05175">
    <property type="entry name" value="MTS"/>
    <property type="match status" value="1"/>
</dbReference>
<protein>
    <submittedName>
        <fullName evidence="7">Ribosomal RNA small subunit methyltransferase D</fullName>
        <ecNumber evidence="7">2.1.1.174</ecNumber>
    </submittedName>
</protein>
<evidence type="ECO:0000256" key="3">
    <source>
        <dbReference type="ARBA" id="ARBA00022603"/>
    </source>
</evidence>
<dbReference type="InterPro" id="IPR002052">
    <property type="entry name" value="DNA_methylase_N6_adenine_CS"/>
</dbReference>
<dbReference type="InterPro" id="IPR046977">
    <property type="entry name" value="RsmC/RlmG"/>
</dbReference>
<dbReference type="SUPFAM" id="SSF53335">
    <property type="entry name" value="S-adenosyl-L-methionine-dependent methyltransferases"/>
    <property type="match status" value="1"/>
</dbReference>
<keyword evidence="2" id="KW-0698">rRNA processing</keyword>
<dbReference type="PANTHER" id="PTHR47816">
    <property type="entry name" value="RIBOSOMAL RNA SMALL SUBUNIT METHYLTRANSFERASE C"/>
    <property type="match status" value="1"/>
</dbReference>
<sequence>MIVCNPPFHQQQTITDHIAWQMFCDSKHVLKKDGKLWVIGNRHLGYDVKLARLFGKSHVRVIANNSKFVILQAIKS</sequence>
<reference evidence="7 8" key="1">
    <citation type="submission" date="2015-07" db="EMBL/GenBank/DDBJ databases">
        <authorList>
            <consortium name="Pathogen Informatics"/>
        </authorList>
    </citation>
    <scope>NUCLEOTIDE SEQUENCE [LARGE SCALE GENOMIC DNA]</scope>
    <source>
        <strain evidence="7 8">A325</strain>
    </source>
</reference>
<dbReference type="EC" id="2.1.1.174" evidence="7"/>
<evidence type="ECO:0000313" key="7">
    <source>
        <dbReference type="EMBL" id="CSB84036.1"/>
    </source>
</evidence>
<proteinExistence type="predicted"/>
<dbReference type="Proteomes" id="UP000046067">
    <property type="component" value="Unassembled WGS sequence"/>
</dbReference>
<dbReference type="Gene3D" id="3.40.50.150">
    <property type="entry name" value="Vaccinia Virus protein VP39"/>
    <property type="match status" value="1"/>
</dbReference>
<evidence type="ECO:0000256" key="5">
    <source>
        <dbReference type="ARBA" id="ARBA00022691"/>
    </source>
</evidence>
<name>A0A655W7S2_VIBCL</name>
<evidence type="ECO:0000259" key="6">
    <source>
        <dbReference type="Pfam" id="PF05175"/>
    </source>
</evidence>
<keyword evidence="1" id="KW-0963">Cytoplasm</keyword>
<keyword evidence="3 7" id="KW-0489">Methyltransferase</keyword>
<gene>
    <name evidence="7" type="primary">rlmG</name>
    <name evidence="7" type="ORF">ERS013201_01105</name>
</gene>
<dbReference type="AlphaFoldDB" id="A0A655W7S2"/>
<dbReference type="GO" id="GO:0003676">
    <property type="term" value="F:nucleic acid binding"/>
    <property type="evidence" value="ECO:0007669"/>
    <property type="project" value="InterPro"/>
</dbReference>
<feature type="domain" description="Methyltransferase small" evidence="6">
    <location>
        <begin position="1"/>
        <end position="72"/>
    </location>
</feature>
<dbReference type="GO" id="GO:0052916">
    <property type="term" value="F:23S rRNA (guanine(1835)-N(2))-methyltransferase activity"/>
    <property type="evidence" value="ECO:0007669"/>
    <property type="project" value="UniProtKB-EC"/>
</dbReference>
<dbReference type="InterPro" id="IPR007848">
    <property type="entry name" value="Small_mtfrase_dom"/>
</dbReference>
<keyword evidence="5" id="KW-0949">S-adenosyl-L-methionine</keyword>
<dbReference type="InterPro" id="IPR029063">
    <property type="entry name" value="SAM-dependent_MTases_sf"/>
</dbReference>
<dbReference type="EMBL" id="CWQJ01000005">
    <property type="protein sequence ID" value="CSB84036.1"/>
    <property type="molecule type" value="Genomic_DNA"/>
</dbReference>
<dbReference type="PROSITE" id="PS00092">
    <property type="entry name" value="N6_MTASE"/>
    <property type="match status" value="1"/>
</dbReference>
<evidence type="ECO:0000313" key="8">
    <source>
        <dbReference type="Proteomes" id="UP000046067"/>
    </source>
</evidence>
<accession>A0A655W7S2</accession>
<evidence type="ECO:0000256" key="2">
    <source>
        <dbReference type="ARBA" id="ARBA00022552"/>
    </source>
</evidence>